<organism evidence="1">
    <name type="scientific">uncultured Sulfurovum sp</name>
    <dbReference type="NCBI Taxonomy" id="269237"/>
    <lineage>
        <taxon>Bacteria</taxon>
        <taxon>Pseudomonadati</taxon>
        <taxon>Campylobacterota</taxon>
        <taxon>Epsilonproteobacteria</taxon>
        <taxon>Campylobacterales</taxon>
        <taxon>Sulfurovaceae</taxon>
        <taxon>Sulfurovum</taxon>
        <taxon>environmental samples</taxon>
    </lineage>
</organism>
<accession>A0A6S6SMD2</accession>
<dbReference type="EMBL" id="CACVAX010000016">
    <property type="protein sequence ID" value="CAA6807349.1"/>
    <property type="molecule type" value="Genomic_DNA"/>
</dbReference>
<dbReference type="AlphaFoldDB" id="A0A6S6SMD2"/>
<proteinExistence type="predicted"/>
<reference evidence="1" key="1">
    <citation type="submission" date="2020-01" db="EMBL/GenBank/DDBJ databases">
        <authorList>
            <person name="Meier V. D."/>
            <person name="Meier V D."/>
        </authorList>
    </citation>
    <scope>NUCLEOTIDE SEQUENCE</scope>
    <source>
        <strain evidence="1">HLG_WM_MAG_04</strain>
    </source>
</reference>
<sequence length="143" mass="16837">MTYMEWFKEHGEKHAAIMERLGHLSNDEVITYFRFENMVKNEPDFCALYKDNKKCHDLEGLNCYLCACPNFRFDDEGWYMKGAKYFSSCSINSKEGDVFVSEAGNHQDCSKCAVPHNESYIRRHFSRNWFAVMENVVDLDDED</sequence>
<evidence type="ECO:0000313" key="1">
    <source>
        <dbReference type="EMBL" id="CAA6807349.1"/>
    </source>
</evidence>
<gene>
    <name evidence="1" type="ORF">HELGO_WM14096</name>
</gene>
<name>A0A6S6SMD2_9BACT</name>
<protein>
    <submittedName>
        <fullName evidence="1">Uncharacterized protein</fullName>
    </submittedName>
</protein>